<keyword evidence="1" id="KW-0175">Coiled coil</keyword>
<dbReference type="HOGENOM" id="CLU_1327572_0_0_1"/>
<dbReference type="Proteomes" id="UP000000305">
    <property type="component" value="Unassembled WGS sequence"/>
</dbReference>
<reference evidence="3 4" key="1">
    <citation type="journal article" date="2011" name="Science">
        <title>The ecoresponsive genome of Daphnia pulex.</title>
        <authorList>
            <person name="Colbourne J.K."/>
            <person name="Pfrender M.E."/>
            <person name="Gilbert D."/>
            <person name="Thomas W.K."/>
            <person name="Tucker A."/>
            <person name="Oakley T.H."/>
            <person name="Tokishita S."/>
            <person name="Aerts A."/>
            <person name="Arnold G.J."/>
            <person name="Basu M.K."/>
            <person name="Bauer D.J."/>
            <person name="Caceres C.E."/>
            <person name="Carmel L."/>
            <person name="Casola C."/>
            <person name="Choi J.H."/>
            <person name="Detter J.C."/>
            <person name="Dong Q."/>
            <person name="Dusheyko S."/>
            <person name="Eads B.D."/>
            <person name="Frohlich T."/>
            <person name="Geiler-Samerotte K.A."/>
            <person name="Gerlach D."/>
            <person name="Hatcher P."/>
            <person name="Jogdeo S."/>
            <person name="Krijgsveld J."/>
            <person name="Kriventseva E.V."/>
            <person name="Kultz D."/>
            <person name="Laforsch C."/>
            <person name="Lindquist E."/>
            <person name="Lopez J."/>
            <person name="Manak J.R."/>
            <person name="Muller J."/>
            <person name="Pangilinan J."/>
            <person name="Patwardhan R.P."/>
            <person name="Pitluck S."/>
            <person name="Pritham E.J."/>
            <person name="Rechtsteiner A."/>
            <person name="Rho M."/>
            <person name="Rogozin I.B."/>
            <person name="Sakarya O."/>
            <person name="Salamov A."/>
            <person name="Schaack S."/>
            <person name="Shapiro H."/>
            <person name="Shiga Y."/>
            <person name="Skalitzky C."/>
            <person name="Smith Z."/>
            <person name="Souvorov A."/>
            <person name="Sung W."/>
            <person name="Tang Z."/>
            <person name="Tsuchiya D."/>
            <person name="Tu H."/>
            <person name="Vos H."/>
            <person name="Wang M."/>
            <person name="Wolf Y.I."/>
            <person name="Yamagata H."/>
            <person name="Yamada T."/>
            <person name="Ye Y."/>
            <person name="Shaw J.R."/>
            <person name="Andrews J."/>
            <person name="Crease T.J."/>
            <person name="Tang H."/>
            <person name="Lucas S.M."/>
            <person name="Robertson H.M."/>
            <person name="Bork P."/>
            <person name="Koonin E.V."/>
            <person name="Zdobnov E.M."/>
            <person name="Grigoriev I.V."/>
            <person name="Lynch M."/>
            <person name="Boore J.L."/>
        </authorList>
    </citation>
    <scope>NUCLEOTIDE SEQUENCE [LARGE SCALE GENOMIC DNA]</scope>
</reference>
<sequence length="207" mass="24181">METMWTESAADLAPLLGSQFHGVKFLPGQTVMEFLSEIEYIVSRLRAIYGIVLLDNQIIAKITMSMPPKMKLIFKPAWESTAAAERTLINLTTRLTQMEKEVKQCEEEKMAEALLSSKKIDPAQQSTSELARHDKEGEGRSARACWECGGTNHTRANCRDYKRKLKRKRDEEEEDRDKKSRRWEREDDDRSRQDKDNNQWRNRRGRC</sequence>
<dbReference type="KEGG" id="dpx:DAPPUDRAFT_320840"/>
<dbReference type="OrthoDB" id="97058at2759"/>
<evidence type="ECO:0008006" key="5">
    <source>
        <dbReference type="Google" id="ProtNLM"/>
    </source>
</evidence>
<proteinExistence type="predicted"/>
<feature type="region of interest" description="Disordered" evidence="2">
    <location>
        <begin position="115"/>
        <end position="136"/>
    </location>
</feature>
<feature type="compositionally biased region" description="Basic and acidic residues" evidence="2">
    <location>
        <begin position="183"/>
        <end position="198"/>
    </location>
</feature>
<evidence type="ECO:0000256" key="1">
    <source>
        <dbReference type="SAM" id="Coils"/>
    </source>
</evidence>
<dbReference type="PhylomeDB" id="E9GR79"/>
<organism evidence="3 4">
    <name type="scientific">Daphnia pulex</name>
    <name type="common">Water flea</name>
    <dbReference type="NCBI Taxonomy" id="6669"/>
    <lineage>
        <taxon>Eukaryota</taxon>
        <taxon>Metazoa</taxon>
        <taxon>Ecdysozoa</taxon>
        <taxon>Arthropoda</taxon>
        <taxon>Crustacea</taxon>
        <taxon>Branchiopoda</taxon>
        <taxon>Diplostraca</taxon>
        <taxon>Cladocera</taxon>
        <taxon>Anomopoda</taxon>
        <taxon>Daphniidae</taxon>
        <taxon>Daphnia</taxon>
    </lineage>
</organism>
<accession>E9GR79</accession>
<gene>
    <name evidence="3" type="ORF">DAPPUDRAFT_320840</name>
</gene>
<feature type="coiled-coil region" evidence="1">
    <location>
        <begin position="81"/>
        <end position="108"/>
    </location>
</feature>
<dbReference type="AlphaFoldDB" id="E9GR79"/>
<feature type="region of interest" description="Disordered" evidence="2">
    <location>
        <begin position="159"/>
        <end position="207"/>
    </location>
</feature>
<dbReference type="InParanoid" id="E9GR79"/>
<evidence type="ECO:0000313" key="3">
    <source>
        <dbReference type="EMBL" id="EFX78041.1"/>
    </source>
</evidence>
<evidence type="ECO:0000313" key="4">
    <source>
        <dbReference type="Proteomes" id="UP000000305"/>
    </source>
</evidence>
<evidence type="ECO:0000256" key="2">
    <source>
        <dbReference type="SAM" id="MobiDB-lite"/>
    </source>
</evidence>
<protein>
    <recommendedName>
        <fullName evidence="5">CCHC-type domain-containing protein</fullName>
    </recommendedName>
</protein>
<name>E9GR79_DAPPU</name>
<keyword evidence="4" id="KW-1185">Reference proteome</keyword>
<dbReference type="EMBL" id="GL732559">
    <property type="protein sequence ID" value="EFX78041.1"/>
    <property type="molecule type" value="Genomic_DNA"/>
</dbReference>